<dbReference type="EMBL" id="CP042905">
    <property type="protein sequence ID" value="QEE17984.1"/>
    <property type="molecule type" value="Genomic_DNA"/>
</dbReference>
<dbReference type="HAMAP" id="MF_00803">
    <property type="entry name" value="Nop10"/>
    <property type="match status" value="1"/>
</dbReference>
<reference evidence="8 9" key="1">
    <citation type="journal article" date="2020" name="Nature">
        <title>Isolation of an archaeon at the prokaryote-eukaryote interface.</title>
        <authorList>
            <person name="Imachi H."/>
            <person name="Nobu M.K."/>
            <person name="Nakahara N."/>
            <person name="Morono Y."/>
            <person name="Ogawara M."/>
            <person name="Takaki Y."/>
            <person name="Takano Y."/>
            <person name="Uematsu K."/>
            <person name="Ikuta T."/>
            <person name="Ito M."/>
            <person name="Matsui Y."/>
            <person name="Miyazaki M."/>
            <person name="Murata K."/>
            <person name="Saito Y."/>
            <person name="Sakai S."/>
            <person name="Song C."/>
            <person name="Tasumi E."/>
            <person name="Yamanaka Y."/>
            <person name="Yamaguchi T."/>
            <person name="Kamagata Y."/>
            <person name="Tamaki H."/>
            <person name="Takai K."/>
        </authorList>
    </citation>
    <scope>NUCLEOTIDE SEQUENCE [LARGE SCALE GENOMIC DNA]</scope>
    <source>
        <strain evidence="8 9">MK-D1</strain>
    </source>
</reference>
<dbReference type="Pfam" id="PF04135">
    <property type="entry name" value="Nop10p"/>
    <property type="match status" value="1"/>
</dbReference>
<dbReference type="AlphaFoldDB" id="A0A5B9DFS9"/>
<dbReference type="InterPro" id="IPR036756">
    <property type="entry name" value="H/ACA_rnp_Nop10_sf"/>
</dbReference>
<dbReference type="GO" id="GO:0030515">
    <property type="term" value="F:snoRNA binding"/>
    <property type="evidence" value="ECO:0007669"/>
    <property type="project" value="InterPro"/>
</dbReference>
<accession>A0A5B9DFS9</accession>
<keyword evidence="9" id="KW-1185">Reference proteome</keyword>
<sequence>MPSHLKRCMKCKQYTIAEEKCNFCGEALEKTDPPRFSLEDKYQQYRIPYFKEKMQKKFKILD</sequence>
<dbReference type="GO" id="GO:1990904">
    <property type="term" value="C:ribonucleoprotein complex"/>
    <property type="evidence" value="ECO:0007669"/>
    <property type="project" value="UniProtKB-KW"/>
</dbReference>
<evidence type="ECO:0000256" key="3">
    <source>
        <dbReference type="ARBA" id="ARBA00018821"/>
    </source>
</evidence>
<keyword evidence="5 7" id="KW-0698">rRNA processing</keyword>
<name>A0A5B9DFS9_9ARCH</name>
<evidence type="ECO:0000256" key="6">
    <source>
        <dbReference type="ARBA" id="ARBA00023274"/>
    </source>
</evidence>
<evidence type="ECO:0000256" key="7">
    <source>
        <dbReference type="HAMAP-Rule" id="MF_00803"/>
    </source>
</evidence>
<comment type="function">
    <text evidence="1 7">Involved in ribosome biogenesis; more specifically in 18S rRNA pseudouridylation and in cleavage of pre-rRNA.</text>
</comment>
<dbReference type="InterPro" id="IPR007264">
    <property type="entry name" value="H/ACA_rnp_Nop10"/>
</dbReference>
<dbReference type="InterPro" id="IPR023532">
    <property type="entry name" value="Nop10_arc-typ"/>
</dbReference>
<keyword evidence="4 7" id="KW-0690">Ribosome biogenesis</keyword>
<evidence type="ECO:0000313" key="8">
    <source>
        <dbReference type="EMBL" id="QEE17984.1"/>
    </source>
</evidence>
<protein>
    <recommendedName>
        <fullName evidence="3 7">Ribosome biogenesis protein Nop10</fullName>
    </recommendedName>
</protein>
<keyword evidence="6 7" id="KW-0687">Ribonucleoprotein</keyword>
<evidence type="ECO:0000256" key="5">
    <source>
        <dbReference type="ARBA" id="ARBA00022552"/>
    </source>
</evidence>
<dbReference type="OrthoDB" id="7259at2157"/>
<dbReference type="RefSeq" id="WP_147664860.1">
    <property type="nucleotide sequence ID" value="NZ_CP042905.2"/>
</dbReference>
<dbReference type="SUPFAM" id="SSF144210">
    <property type="entry name" value="Nop10-like SnoRNP"/>
    <property type="match status" value="1"/>
</dbReference>
<reference evidence="8 9" key="2">
    <citation type="journal article" date="2024" name="Int. J. Syst. Evol. Microbiol.">
        <title>Promethearchaeum syntrophicum gen. nov., sp. nov., an anaerobic, obligately syntrophic archaeon, the first isolate of the lineage 'Asgard' archaea, and proposal of the new archaeal phylum Promethearchaeota phyl. nov. and kingdom Promethearchaeati regn. nov.</title>
        <authorList>
            <person name="Imachi H."/>
            <person name="Nobu M.K."/>
            <person name="Kato S."/>
            <person name="Takaki Y."/>
            <person name="Miyazaki M."/>
            <person name="Miyata M."/>
            <person name="Ogawara M."/>
            <person name="Saito Y."/>
            <person name="Sakai S."/>
            <person name="Tahara Y.O."/>
            <person name="Takano Y."/>
            <person name="Tasumi E."/>
            <person name="Uematsu K."/>
            <person name="Yoshimura T."/>
            <person name="Itoh T."/>
            <person name="Ohkuma M."/>
            <person name="Takai K."/>
        </authorList>
    </citation>
    <scope>NUCLEOTIDE SEQUENCE [LARGE SCALE GENOMIC DNA]</scope>
    <source>
        <strain evidence="8 9">MK-D1</strain>
    </source>
</reference>
<comment type="similarity">
    <text evidence="2 7">Belongs to the NOP10 family.</text>
</comment>
<dbReference type="Gene3D" id="2.20.28.40">
    <property type="entry name" value="H/ACA ribonucleoprotein complex, subunit Nop10"/>
    <property type="match status" value="1"/>
</dbReference>
<dbReference type="GeneID" id="41331790"/>
<dbReference type="KEGG" id="psyt:DSAG12_03822"/>
<evidence type="ECO:0000256" key="4">
    <source>
        <dbReference type="ARBA" id="ARBA00022517"/>
    </source>
</evidence>
<proteinExistence type="inferred from homology"/>
<dbReference type="GO" id="GO:0001522">
    <property type="term" value="P:pseudouridine synthesis"/>
    <property type="evidence" value="ECO:0007669"/>
    <property type="project" value="InterPro"/>
</dbReference>
<evidence type="ECO:0000256" key="1">
    <source>
        <dbReference type="ARBA" id="ARBA00002325"/>
    </source>
</evidence>
<evidence type="ECO:0000313" key="9">
    <source>
        <dbReference type="Proteomes" id="UP000321408"/>
    </source>
</evidence>
<gene>
    <name evidence="7" type="primary">nop10</name>
    <name evidence="8" type="ORF">DSAG12_03822</name>
</gene>
<dbReference type="Proteomes" id="UP000321408">
    <property type="component" value="Chromosome"/>
</dbReference>
<evidence type="ECO:0000256" key="2">
    <source>
        <dbReference type="ARBA" id="ARBA00009462"/>
    </source>
</evidence>
<dbReference type="GO" id="GO:0006364">
    <property type="term" value="P:rRNA processing"/>
    <property type="evidence" value="ECO:0007669"/>
    <property type="project" value="UniProtKB-UniRule"/>
</dbReference>
<organism evidence="8 9">
    <name type="scientific">Promethearchaeum syntrophicum</name>
    <dbReference type="NCBI Taxonomy" id="2594042"/>
    <lineage>
        <taxon>Archaea</taxon>
        <taxon>Promethearchaeati</taxon>
        <taxon>Promethearchaeota</taxon>
        <taxon>Promethearchaeia</taxon>
        <taxon>Promethearchaeales</taxon>
        <taxon>Promethearchaeaceae</taxon>
        <taxon>Promethearchaeum</taxon>
    </lineage>
</organism>